<sequence length="127" mass="14007">MYPAESKETVFRKVLNKGSILGPVLCNIFINDLGAGLEGILSKFADDTKLAGAVDSLKGREVPLRDLNKLEGWIITNHMNFSEGKCQILHLGWNNPRCMDRLGNEMLESSAMEKDLGVLVDGKLNMS</sequence>
<gene>
    <name evidence="2" type="ORF">WISP_03177</name>
</gene>
<dbReference type="EMBL" id="WHWB01031794">
    <property type="protein sequence ID" value="KAJ7427892.1"/>
    <property type="molecule type" value="Genomic_DNA"/>
</dbReference>
<feature type="domain" description="Reverse transcriptase" evidence="1">
    <location>
        <begin position="7"/>
        <end position="96"/>
    </location>
</feature>
<protein>
    <submittedName>
        <fullName evidence="2">Rna-directed dna polymerase from mobile element jockey-like</fullName>
    </submittedName>
</protein>
<keyword evidence="3" id="KW-1185">Reference proteome</keyword>
<dbReference type="Proteomes" id="UP001145742">
    <property type="component" value="Unassembled WGS sequence"/>
</dbReference>
<evidence type="ECO:0000313" key="3">
    <source>
        <dbReference type="Proteomes" id="UP001145742"/>
    </source>
</evidence>
<evidence type="ECO:0000259" key="1">
    <source>
        <dbReference type="Pfam" id="PF00078"/>
    </source>
</evidence>
<dbReference type="Pfam" id="PF00078">
    <property type="entry name" value="RVT_1"/>
    <property type="match status" value="1"/>
</dbReference>
<dbReference type="PANTHER" id="PTHR33332">
    <property type="entry name" value="REVERSE TRANSCRIPTASE DOMAIN-CONTAINING PROTEIN"/>
    <property type="match status" value="1"/>
</dbReference>
<evidence type="ECO:0000313" key="2">
    <source>
        <dbReference type="EMBL" id="KAJ7427892.1"/>
    </source>
</evidence>
<organism evidence="2 3">
    <name type="scientific">Willisornis vidua</name>
    <name type="common">Xingu scale-backed antbird</name>
    <dbReference type="NCBI Taxonomy" id="1566151"/>
    <lineage>
        <taxon>Eukaryota</taxon>
        <taxon>Metazoa</taxon>
        <taxon>Chordata</taxon>
        <taxon>Craniata</taxon>
        <taxon>Vertebrata</taxon>
        <taxon>Euteleostomi</taxon>
        <taxon>Archelosauria</taxon>
        <taxon>Archosauria</taxon>
        <taxon>Dinosauria</taxon>
        <taxon>Saurischia</taxon>
        <taxon>Theropoda</taxon>
        <taxon>Coelurosauria</taxon>
        <taxon>Aves</taxon>
        <taxon>Neognathae</taxon>
        <taxon>Neoaves</taxon>
        <taxon>Telluraves</taxon>
        <taxon>Australaves</taxon>
        <taxon>Passeriformes</taxon>
        <taxon>Thamnophilidae</taxon>
        <taxon>Willisornis</taxon>
    </lineage>
</organism>
<name>A0ABQ9DZH9_9PASS</name>
<proteinExistence type="predicted"/>
<comment type="caution">
    <text evidence="2">The sequence shown here is derived from an EMBL/GenBank/DDBJ whole genome shotgun (WGS) entry which is preliminary data.</text>
</comment>
<dbReference type="InterPro" id="IPR000477">
    <property type="entry name" value="RT_dom"/>
</dbReference>
<reference evidence="2" key="1">
    <citation type="submission" date="2019-10" db="EMBL/GenBank/DDBJ databases">
        <authorList>
            <person name="Soares A.E.R."/>
            <person name="Aleixo A."/>
            <person name="Schneider P."/>
            <person name="Miyaki C.Y."/>
            <person name="Schneider M.P."/>
            <person name="Mello C."/>
            <person name="Vasconcelos A.T.R."/>
        </authorList>
    </citation>
    <scope>NUCLEOTIDE SEQUENCE</scope>
    <source>
        <tissue evidence="2">Muscle</tissue>
    </source>
</reference>
<accession>A0ABQ9DZH9</accession>